<dbReference type="OrthoDB" id="6625804at2759"/>
<gene>
    <name evidence="1" type="ORF">NTEN_LOCUS16805</name>
</gene>
<reference evidence="1 2" key="1">
    <citation type="submission" date="2020-02" db="EMBL/GenBank/DDBJ databases">
        <authorList>
            <person name="Ferguson B K."/>
        </authorList>
    </citation>
    <scope>NUCLEOTIDE SEQUENCE [LARGE SCALE GENOMIC DNA]</scope>
</reference>
<dbReference type="EMBL" id="CADCXU010024636">
    <property type="protein sequence ID" value="CAB0011978.1"/>
    <property type="molecule type" value="Genomic_DNA"/>
</dbReference>
<name>A0A6H5H8U5_9HEMI</name>
<dbReference type="InterPro" id="IPR004244">
    <property type="entry name" value="Transposase_22"/>
</dbReference>
<dbReference type="Gene3D" id="3.30.70.1820">
    <property type="entry name" value="L1 transposable element, RRM domain"/>
    <property type="match status" value="1"/>
</dbReference>
<dbReference type="Proteomes" id="UP000479000">
    <property type="component" value="Unassembled WGS sequence"/>
</dbReference>
<accession>A0A6H5H8U5</accession>
<evidence type="ECO:0000313" key="2">
    <source>
        <dbReference type="Proteomes" id="UP000479000"/>
    </source>
</evidence>
<protein>
    <submittedName>
        <fullName evidence="1">Uncharacterized protein</fullName>
    </submittedName>
</protein>
<sequence>MNCSKCKTQLPADGSYATCAADRDNCFYHFACTSISQRTYLQWGPTKRNLWICPLHRESKKGSSSQEGSPKILSQGSDTHSVFAFPDPDGEDNQGVNNSALVKYLDQKFADQADQLRQINSKFDTLQKELESQAKKIGSLEEDNKKLRSENKELRFEVDRLSITTQKIDSELRRKNLMIRGIPVTESENLKKVITDLALHLETPIEESKDIEETFRLPTRSPDYPGPILVKFTSRTKRDELLSQAFKKKPVLNNIIQDANPTPIYLNEHLSQLAADLVGRCAYLKREGRIEAFRTRKGQVYVKKIAASNFIPVRDRRDLEDIAE</sequence>
<proteinExistence type="predicted"/>
<dbReference type="AlphaFoldDB" id="A0A6H5H8U5"/>
<keyword evidence="2" id="KW-1185">Reference proteome</keyword>
<evidence type="ECO:0000313" key="1">
    <source>
        <dbReference type="EMBL" id="CAB0011978.1"/>
    </source>
</evidence>
<dbReference type="PANTHER" id="PTHR11505">
    <property type="entry name" value="L1 TRANSPOSABLE ELEMENT-RELATED"/>
    <property type="match status" value="1"/>
</dbReference>
<organism evidence="1 2">
    <name type="scientific">Nesidiocoris tenuis</name>
    <dbReference type="NCBI Taxonomy" id="355587"/>
    <lineage>
        <taxon>Eukaryota</taxon>
        <taxon>Metazoa</taxon>
        <taxon>Ecdysozoa</taxon>
        <taxon>Arthropoda</taxon>
        <taxon>Hexapoda</taxon>
        <taxon>Insecta</taxon>
        <taxon>Pterygota</taxon>
        <taxon>Neoptera</taxon>
        <taxon>Paraneoptera</taxon>
        <taxon>Hemiptera</taxon>
        <taxon>Heteroptera</taxon>
        <taxon>Panheteroptera</taxon>
        <taxon>Cimicomorpha</taxon>
        <taxon>Miridae</taxon>
        <taxon>Dicyphina</taxon>
        <taxon>Nesidiocoris</taxon>
    </lineage>
</organism>